<feature type="signal peptide" evidence="1">
    <location>
        <begin position="1"/>
        <end position="24"/>
    </location>
</feature>
<keyword evidence="1" id="KW-0732">Signal</keyword>
<reference evidence="3" key="1">
    <citation type="submission" date="2024-02" db="UniProtKB">
        <authorList>
            <consortium name="WormBaseParasite"/>
        </authorList>
    </citation>
    <scope>IDENTIFICATION</scope>
</reference>
<sequence>MSLSTRNQVLFLQIFYYLTNLVNTVPLKVSDGVPDLFCGKPPIHIIFKPSTDVASTNVETSIMELANSTQAEV</sequence>
<organism evidence="2 3">
    <name type="scientific">Mesorhabditis belari</name>
    <dbReference type="NCBI Taxonomy" id="2138241"/>
    <lineage>
        <taxon>Eukaryota</taxon>
        <taxon>Metazoa</taxon>
        <taxon>Ecdysozoa</taxon>
        <taxon>Nematoda</taxon>
        <taxon>Chromadorea</taxon>
        <taxon>Rhabditida</taxon>
        <taxon>Rhabditina</taxon>
        <taxon>Rhabditomorpha</taxon>
        <taxon>Rhabditoidea</taxon>
        <taxon>Rhabditidae</taxon>
        <taxon>Mesorhabditinae</taxon>
        <taxon>Mesorhabditis</taxon>
    </lineage>
</organism>
<accession>A0AAF3EWL8</accession>
<dbReference type="WBParaSite" id="MBELARI_LOCUS17957">
    <property type="protein sequence ID" value="MBELARI_LOCUS17957"/>
    <property type="gene ID" value="MBELARI_LOCUS17957"/>
</dbReference>
<proteinExistence type="predicted"/>
<evidence type="ECO:0000313" key="2">
    <source>
        <dbReference type="Proteomes" id="UP000887575"/>
    </source>
</evidence>
<protein>
    <submittedName>
        <fullName evidence="3">Uncharacterized protein</fullName>
    </submittedName>
</protein>
<name>A0AAF3EWL8_9BILA</name>
<keyword evidence="2" id="KW-1185">Reference proteome</keyword>
<evidence type="ECO:0000313" key="3">
    <source>
        <dbReference type="WBParaSite" id="MBELARI_LOCUS17957"/>
    </source>
</evidence>
<dbReference type="AlphaFoldDB" id="A0AAF3EWL8"/>
<evidence type="ECO:0000256" key="1">
    <source>
        <dbReference type="SAM" id="SignalP"/>
    </source>
</evidence>
<dbReference type="Proteomes" id="UP000887575">
    <property type="component" value="Unassembled WGS sequence"/>
</dbReference>
<feature type="chain" id="PRO_5042130774" evidence="1">
    <location>
        <begin position="25"/>
        <end position="73"/>
    </location>
</feature>